<keyword evidence="4 7" id="KW-0472">Membrane</keyword>
<dbReference type="RefSeq" id="WP_089679898.1">
    <property type="nucleotide sequence ID" value="NZ_FNFO01000002.1"/>
</dbReference>
<dbReference type="Proteomes" id="UP000198510">
    <property type="component" value="Unassembled WGS sequence"/>
</dbReference>
<evidence type="ECO:0000256" key="7">
    <source>
        <dbReference type="HAMAP-Rule" id="MF_02065"/>
    </source>
</evidence>
<keyword evidence="1 7" id="KW-1003">Cell membrane</keyword>
<evidence type="ECO:0000256" key="2">
    <source>
        <dbReference type="ARBA" id="ARBA00022692"/>
    </source>
</evidence>
<comment type="function">
    <text evidence="7">Functions as a peptidoglycan terminase that cleaves nascent peptidoglycan strands endolytically to terminate their elongation.</text>
</comment>
<evidence type="ECO:0000256" key="3">
    <source>
        <dbReference type="ARBA" id="ARBA00022989"/>
    </source>
</evidence>
<dbReference type="GO" id="GO:0009252">
    <property type="term" value="P:peptidoglycan biosynthetic process"/>
    <property type="evidence" value="ECO:0007669"/>
    <property type="project" value="UniProtKB-UniRule"/>
</dbReference>
<evidence type="ECO:0000256" key="6">
    <source>
        <dbReference type="ARBA" id="ARBA00023316"/>
    </source>
</evidence>
<keyword evidence="9" id="KW-1185">Reference proteome</keyword>
<dbReference type="EMBL" id="FNFO01000002">
    <property type="protein sequence ID" value="SDK27784.1"/>
    <property type="molecule type" value="Genomic_DNA"/>
</dbReference>
<reference evidence="8 9" key="1">
    <citation type="submission" date="2016-10" db="EMBL/GenBank/DDBJ databases">
        <authorList>
            <person name="de Groot N.N."/>
        </authorList>
    </citation>
    <scope>NUCLEOTIDE SEQUENCE [LARGE SCALE GENOMIC DNA]</scope>
    <source>
        <strain evidence="8 9">DSM 25186</strain>
    </source>
</reference>
<keyword evidence="5 7" id="KW-0456">Lyase</keyword>
<dbReference type="GO" id="GO:0005886">
    <property type="term" value="C:plasma membrane"/>
    <property type="evidence" value="ECO:0007669"/>
    <property type="project" value="UniProtKB-SubCell"/>
</dbReference>
<evidence type="ECO:0000256" key="4">
    <source>
        <dbReference type="ARBA" id="ARBA00023136"/>
    </source>
</evidence>
<dbReference type="HAMAP" id="MF_02065">
    <property type="entry name" value="MltG"/>
    <property type="match status" value="1"/>
</dbReference>
<gene>
    <name evidence="7" type="primary">mltG</name>
    <name evidence="8" type="ORF">SAMN05421823_102332</name>
</gene>
<dbReference type="Gene3D" id="3.30.1490.480">
    <property type="entry name" value="Endolytic murein transglycosylase"/>
    <property type="match status" value="1"/>
</dbReference>
<dbReference type="PANTHER" id="PTHR30518:SF2">
    <property type="entry name" value="ENDOLYTIC MUREIN TRANSGLYCOSYLASE"/>
    <property type="match status" value="1"/>
</dbReference>
<dbReference type="OrthoDB" id="9814591at2"/>
<keyword evidence="6 7" id="KW-0961">Cell wall biogenesis/degradation</keyword>
<accession>A0A1G9ALU8</accession>
<keyword evidence="3 7" id="KW-1133">Transmembrane helix</keyword>
<comment type="catalytic activity">
    <reaction evidence="7">
        <text>a peptidoglycan chain = a peptidoglycan chain with N-acetyl-1,6-anhydromuramyl-[peptide] at the reducing end + a peptidoglycan chain with N-acetylglucosamine at the non-reducing end.</text>
        <dbReference type="EC" id="4.2.2.29"/>
    </reaction>
</comment>
<dbReference type="Gene3D" id="3.30.160.60">
    <property type="entry name" value="Classic Zinc Finger"/>
    <property type="match status" value="1"/>
</dbReference>
<evidence type="ECO:0000313" key="9">
    <source>
        <dbReference type="Proteomes" id="UP000198510"/>
    </source>
</evidence>
<dbReference type="Pfam" id="PF02618">
    <property type="entry name" value="YceG"/>
    <property type="match status" value="1"/>
</dbReference>
<feature type="site" description="Important for catalytic activity" evidence="7">
    <location>
        <position position="225"/>
    </location>
</feature>
<sequence>MRRPFRILFVTLITVSVVAVTFSFYGYQMLFTPNVLVEKPDHLLYIPTGATYATVIDSLEKYDMVQDPVSFSFLARLSGYQDNVKPGVYQLRKDMTNKEALWLLRSGAQVPVNLTFNNVRVKQDLADRLAQYVEAPSEQILGMLRDTAIARQYGFDTLNFVSMFIPNTYEVYWTTSPQALFDRMHKEYEAFWNTEQNGTTRRDKAQALDLTPQQVTVLASIVEAETKKPDEMPRVAGVYLNRLQRGWALQADPTIVFASGDFALKRVLNVHKEIDSPYNTYMYPGLPPGPINLPSIRAIDAVLNSEEHKYMYFCAREDFSGYHNFAQTLTEHNRNALIYQRALNAAGIR</sequence>
<dbReference type="PANTHER" id="PTHR30518">
    <property type="entry name" value="ENDOLYTIC MUREIN TRANSGLYCOSYLASE"/>
    <property type="match status" value="1"/>
</dbReference>
<evidence type="ECO:0000256" key="5">
    <source>
        <dbReference type="ARBA" id="ARBA00023239"/>
    </source>
</evidence>
<dbReference type="STRING" id="1075417.SAMN05421823_102332"/>
<comment type="subcellular location">
    <subcellularLocation>
        <location evidence="7">Cell membrane</location>
        <topology evidence="7">Single-pass membrane protein</topology>
    </subcellularLocation>
</comment>
<dbReference type="GO" id="GO:0008932">
    <property type="term" value="F:lytic endotransglycosylase activity"/>
    <property type="evidence" value="ECO:0007669"/>
    <property type="project" value="UniProtKB-UniRule"/>
</dbReference>
<organism evidence="8 9">
    <name type="scientific">Catalinimonas alkaloidigena</name>
    <dbReference type="NCBI Taxonomy" id="1075417"/>
    <lineage>
        <taxon>Bacteria</taxon>
        <taxon>Pseudomonadati</taxon>
        <taxon>Bacteroidota</taxon>
        <taxon>Cytophagia</taxon>
        <taxon>Cytophagales</taxon>
        <taxon>Catalimonadaceae</taxon>
        <taxon>Catalinimonas</taxon>
    </lineage>
</organism>
<evidence type="ECO:0000313" key="8">
    <source>
        <dbReference type="EMBL" id="SDK27784.1"/>
    </source>
</evidence>
<dbReference type="CDD" id="cd08010">
    <property type="entry name" value="MltG_like"/>
    <property type="match status" value="1"/>
</dbReference>
<name>A0A1G9ALU8_9BACT</name>
<evidence type="ECO:0000256" key="1">
    <source>
        <dbReference type="ARBA" id="ARBA00022475"/>
    </source>
</evidence>
<comment type="similarity">
    <text evidence="7">Belongs to the transglycosylase MltG family.</text>
</comment>
<protein>
    <recommendedName>
        <fullName evidence="7">Endolytic murein transglycosylase</fullName>
        <ecNumber evidence="7">4.2.2.29</ecNumber>
    </recommendedName>
    <alternativeName>
        <fullName evidence="7">Peptidoglycan lytic transglycosylase</fullName>
    </alternativeName>
    <alternativeName>
        <fullName evidence="7">Peptidoglycan polymerization terminase</fullName>
    </alternativeName>
</protein>
<feature type="transmembrane region" description="Helical" evidence="7">
    <location>
        <begin position="7"/>
        <end position="27"/>
    </location>
</feature>
<dbReference type="AlphaFoldDB" id="A0A1G9ALU8"/>
<dbReference type="EC" id="4.2.2.29" evidence="7"/>
<keyword evidence="2 7" id="KW-0812">Transmembrane</keyword>
<dbReference type="GO" id="GO:0071555">
    <property type="term" value="P:cell wall organization"/>
    <property type="evidence" value="ECO:0007669"/>
    <property type="project" value="UniProtKB-KW"/>
</dbReference>
<dbReference type="InterPro" id="IPR003770">
    <property type="entry name" value="MLTG-like"/>
</dbReference>
<proteinExistence type="inferred from homology"/>
<dbReference type="NCBIfam" id="TIGR00247">
    <property type="entry name" value="endolytic transglycosylase MltG"/>
    <property type="match status" value="1"/>
</dbReference>